<dbReference type="AlphaFoldDB" id="A0A7K0J5I5"/>
<dbReference type="InterPro" id="IPR022742">
    <property type="entry name" value="Hydrolase_4"/>
</dbReference>
<dbReference type="SUPFAM" id="SSF53474">
    <property type="entry name" value="alpha/beta-Hydrolases"/>
    <property type="match status" value="1"/>
</dbReference>
<proteinExistence type="predicted"/>
<evidence type="ECO:0000313" key="3">
    <source>
        <dbReference type="Proteomes" id="UP000466104"/>
    </source>
</evidence>
<keyword evidence="2" id="KW-0378">Hydrolase</keyword>
<dbReference type="Gene3D" id="3.40.50.1820">
    <property type="entry name" value="alpha/beta hydrolase"/>
    <property type="match status" value="1"/>
</dbReference>
<dbReference type="Proteomes" id="UP000466104">
    <property type="component" value="Unassembled WGS sequence"/>
</dbReference>
<dbReference type="PANTHER" id="PTHR43194:SF2">
    <property type="entry name" value="PEROXISOMAL MEMBRANE PROTEIN LPX1"/>
    <property type="match status" value="1"/>
</dbReference>
<reference evidence="2 3" key="1">
    <citation type="submission" date="2019-08" db="EMBL/GenBank/DDBJ databases">
        <title>In-depth cultivation of the pig gut microbiome towards novel bacterial diversity and tailored functional studies.</title>
        <authorList>
            <person name="Wylensek D."/>
            <person name="Hitch T.C.A."/>
            <person name="Clavel T."/>
        </authorList>
    </citation>
    <scope>NUCLEOTIDE SEQUENCE [LARGE SCALE GENOMIC DNA]</scope>
    <source>
        <strain evidence="2 3">WCA-380-WT-3A</strain>
    </source>
</reference>
<feature type="domain" description="Serine aminopeptidase S33" evidence="1">
    <location>
        <begin position="20"/>
        <end position="250"/>
    </location>
</feature>
<sequence>MMQEYGTLATYKMPLAGRPTLILGHGVTDNAASLCEEQKHWCGRYSSIAVDARGHGLSPHFSPEQMADPVGVMVDDLESIAEAAAETGPVILLAHSMGGAVAAAVAARRPDLVAALVLEEPAWLSPDQARAYRDGAPELVRRLQWMREHPADALAENRRDYSTWPLAEACAWLQGKIQVDLDFVATGQVCPQIPWREVARALTIPTLVVTSDGSDVLVGPEGKDQITSLGNAHLHADVIPGARHCVRREKHEQFMAVVDSFLTEVIA</sequence>
<evidence type="ECO:0000259" key="1">
    <source>
        <dbReference type="Pfam" id="PF12146"/>
    </source>
</evidence>
<organism evidence="2 3">
    <name type="scientific">Cutibacterium porci</name>
    <dbReference type="NCBI Taxonomy" id="2605781"/>
    <lineage>
        <taxon>Bacteria</taxon>
        <taxon>Bacillati</taxon>
        <taxon>Actinomycetota</taxon>
        <taxon>Actinomycetes</taxon>
        <taxon>Propionibacteriales</taxon>
        <taxon>Propionibacteriaceae</taxon>
        <taxon>Cutibacterium</taxon>
    </lineage>
</organism>
<dbReference type="RefSeq" id="WP_154561965.1">
    <property type="nucleotide sequence ID" value="NZ_VUMG01000001.1"/>
</dbReference>
<protein>
    <submittedName>
        <fullName evidence="2">Alpha/beta hydrolase</fullName>
    </submittedName>
</protein>
<dbReference type="InterPro" id="IPR000073">
    <property type="entry name" value="AB_hydrolase_1"/>
</dbReference>
<dbReference type="PANTHER" id="PTHR43194">
    <property type="entry name" value="HYDROLASE ALPHA/BETA FOLD FAMILY"/>
    <property type="match status" value="1"/>
</dbReference>
<dbReference type="GO" id="GO:0016787">
    <property type="term" value="F:hydrolase activity"/>
    <property type="evidence" value="ECO:0007669"/>
    <property type="project" value="UniProtKB-KW"/>
</dbReference>
<dbReference type="InterPro" id="IPR050228">
    <property type="entry name" value="Carboxylesterase_BioH"/>
</dbReference>
<gene>
    <name evidence="2" type="ORF">FYJ43_03865</name>
</gene>
<dbReference type="InterPro" id="IPR029058">
    <property type="entry name" value="AB_hydrolase_fold"/>
</dbReference>
<dbReference type="EMBL" id="VUMG01000001">
    <property type="protein sequence ID" value="MSS45199.1"/>
    <property type="molecule type" value="Genomic_DNA"/>
</dbReference>
<evidence type="ECO:0000313" key="2">
    <source>
        <dbReference type="EMBL" id="MSS45199.1"/>
    </source>
</evidence>
<keyword evidence="3" id="KW-1185">Reference proteome</keyword>
<name>A0A7K0J5I5_9ACTN</name>
<comment type="caution">
    <text evidence="2">The sequence shown here is derived from an EMBL/GenBank/DDBJ whole genome shotgun (WGS) entry which is preliminary data.</text>
</comment>
<dbReference type="Pfam" id="PF12146">
    <property type="entry name" value="Hydrolase_4"/>
    <property type="match status" value="1"/>
</dbReference>
<dbReference type="PRINTS" id="PR00111">
    <property type="entry name" value="ABHYDROLASE"/>
</dbReference>
<accession>A0A7K0J5I5</accession>